<organism evidence="5 6">
    <name type="scientific">Kalanchoe fedtschenkoi</name>
    <name type="common">Lavender scallops</name>
    <name type="synonym">South American air plant</name>
    <dbReference type="NCBI Taxonomy" id="63787"/>
    <lineage>
        <taxon>Eukaryota</taxon>
        <taxon>Viridiplantae</taxon>
        <taxon>Streptophyta</taxon>
        <taxon>Embryophyta</taxon>
        <taxon>Tracheophyta</taxon>
        <taxon>Spermatophyta</taxon>
        <taxon>Magnoliopsida</taxon>
        <taxon>eudicotyledons</taxon>
        <taxon>Gunneridae</taxon>
        <taxon>Pentapetalae</taxon>
        <taxon>Saxifragales</taxon>
        <taxon>Crassulaceae</taxon>
        <taxon>Kalanchoe</taxon>
    </lineage>
</organism>
<dbReference type="EnsemblPlants" id="Kaladp0060s0276.1.v1.1">
    <property type="protein sequence ID" value="Kaladp0060s0276.1.v1.1"/>
    <property type="gene ID" value="Kaladp0060s0276.v1.1"/>
</dbReference>
<dbReference type="InterPro" id="IPR036142">
    <property type="entry name" value="ENT_dom-like_sf"/>
</dbReference>
<dbReference type="CDD" id="cd20404">
    <property type="entry name" value="Tudor_Agenet_AtEML-like"/>
    <property type="match status" value="1"/>
</dbReference>
<keyword evidence="6" id="KW-1185">Reference proteome</keyword>
<reference evidence="5" key="1">
    <citation type="submission" date="2021-01" db="UniProtKB">
        <authorList>
            <consortium name="EnsemblPlants"/>
        </authorList>
    </citation>
    <scope>IDENTIFICATION</scope>
</reference>
<keyword evidence="2" id="KW-0539">Nucleus</keyword>
<dbReference type="PANTHER" id="PTHR33432">
    <property type="entry name" value="PROTEIN EMSY-LIKE 4"/>
    <property type="match status" value="1"/>
</dbReference>
<dbReference type="AlphaFoldDB" id="A0A7N0UCJ7"/>
<dbReference type="PROSITE" id="PS51138">
    <property type="entry name" value="ENT"/>
    <property type="match status" value="1"/>
</dbReference>
<accession>A0A7N0UCJ7</accession>
<sequence length="419" mass="45131">MEFAPYDSSDTDDDLPPSHQNRIPQGRLAGNGRSGVIASAPYSRVYGETDLETEIHNIEKEAYVSVLRAFKAQADVLTWEKEDIITLLRKEFRLSIEEHRELLGRANADDAIRRIREWRLASGVQSGISTNQAGHDPLPSPAVSASRKKQKVVQSGHQSFGGPSPPFHSQAPTSNPQSSSAAKKGLNIAAKAKKQKSGQMLSGLNATTKSMQFPPSGSAGRGQIASRVSSGVLANGPGEAKIDSLIGRKVKTRWPDDNNFYEAVITDFDPAQGRHALVYDMGSANETWEWVNLAEISPSDIRWEGGDPGIPRGGYGGPGHGVNRPVGHEGTSGAGRGRGLPKGHNRKDYSAAQNGASKKGSNIRILHTSHLIKEVERVFNSSNPDPVEIDKAKKALKEQEEALIDALGKLADISDAESD</sequence>
<evidence type="ECO:0000313" key="6">
    <source>
        <dbReference type="Proteomes" id="UP000594263"/>
    </source>
</evidence>
<evidence type="ECO:0000256" key="1">
    <source>
        <dbReference type="ARBA" id="ARBA00004123"/>
    </source>
</evidence>
<protein>
    <recommendedName>
        <fullName evidence="4">ENT domain-containing protein</fullName>
    </recommendedName>
</protein>
<dbReference type="Pfam" id="PF03735">
    <property type="entry name" value="ENT"/>
    <property type="match status" value="1"/>
</dbReference>
<dbReference type="Gene3D" id="2.30.30.140">
    <property type="match status" value="1"/>
</dbReference>
<dbReference type="SUPFAM" id="SSF63748">
    <property type="entry name" value="Tudor/PWWP/MBT"/>
    <property type="match status" value="1"/>
</dbReference>
<feature type="region of interest" description="Disordered" evidence="3">
    <location>
        <begin position="1"/>
        <end position="35"/>
    </location>
</feature>
<dbReference type="GO" id="GO:0050832">
    <property type="term" value="P:defense response to fungus"/>
    <property type="evidence" value="ECO:0007669"/>
    <property type="project" value="InterPro"/>
</dbReference>
<feature type="domain" description="ENT" evidence="4">
    <location>
        <begin position="51"/>
        <end position="138"/>
    </location>
</feature>
<dbReference type="Proteomes" id="UP000594263">
    <property type="component" value="Unplaced"/>
</dbReference>
<dbReference type="InterPro" id="IPR033485">
    <property type="entry name" value="EMSY-LIKE_plant"/>
</dbReference>
<evidence type="ECO:0000256" key="3">
    <source>
        <dbReference type="SAM" id="MobiDB-lite"/>
    </source>
</evidence>
<dbReference type="GO" id="GO:0005634">
    <property type="term" value="C:nucleus"/>
    <property type="evidence" value="ECO:0007669"/>
    <property type="project" value="UniProtKB-SubCell"/>
</dbReference>
<proteinExistence type="predicted"/>
<dbReference type="Gramene" id="Kaladp0060s0276.1.v1.1">
    <property type="protein sequence ID" value="Kaladp0060s0276.1.v1.1"/>
    <property type="gene ID" value="Kaladp0060s0276.v1.1"/>
</dbReference>
<feature type="compositionally biased region" description="Polar residues" evidence="3">
    <location>
        <begin position="351"/>
        <end position="360"/>
    </location>
</feature>
<dbReference type="SUPFAM" id="SSF158639">
    <property type="entry name" value="ENT-like"/>
    <property type="match status" value="1"/>
</dbReference>
<evidence type="ECO:0000259" key="4">
    <source>
        <dbReference type="PROSITE" id="PS51138"/>
    </source>
</evidence>
<dbReference type="OMA" id="MQYPPSG"/>
<evidence type="ECO:0000313" key="5">
    <source>
        <dbReference type="EnsemblPlants" id="Kaladp0060s0276.1.v1.1"/>
    </source>
</evidence>
<dbReference type="SMART" id="SM01191">
    <property type="entry name" value="ENT"/>
    <property type="match status" value="1"/>
</dbReference>
<dbReference type="Gene3D" id="1.10.1240.40">
    <property type="entry name" value="ENT domain"/>
    <property type="match status" value="1"/>
</dbReference>
<feature type="compositionally biased region" description="Gly residues" evidence="3">
    <location>
        <begin position="307"/>
        <end position="320"/>
    </location>
</feature>
<feature type="region of interest" description="Disordered" evidence="3">
    <location>
        <begin position="127"/>
        <end position="184"/>
    </location>
</feature>
<feature type="compositionally biased region" description="Polar residues" evidence="3">
    <location>
        <begin position="170"/>
        <end position="181"/>
    </location>
</feature>
<comment type="subcellular location">
    <subcellularLocation>
        <location evidence="1">Nucleus</location>
    </subcellularLocation>
</comment>
<dbReference type="FunFam" id="2.30.30.140:FF:000088">
    <property type="entry name" value="Protein EMSY-LIKE 3"/>
    <property type="match status" value="1"/>
</dbReference>
<dbReference type="PANTHER" id="PTHR33432:SF28">
    <property type="entry name" value="PROTEIN EMSY-LIKE 4"/>
    <property type="match status" value="1"/>
</dbReference>
<dbReference type="InterPro" id="IPR005491">
    <property type="entry name" value="ENT_dom"/>
</dbReference>
<name>A0A7N0UCJ7_KALFE</name>
<evidence type="ECO:0000256" key="2">
    <source>
        <dbReference type="ARBA" id="ARBA00023242"/>
    </source>
</evidence>
<feature type="region of interest" description="Disordered" evidence="3">
    <location>
        <begin position="307"/>
        <end position="362"/>
    </location>
</feature>